<evidence type="ECO:0008006" key="3">
    <source>
        <dbReference type="Google" id="ProtNLM"/>
    </source>
</evidence>
<reference evidence="1" key="1">
    <citation type="submission" date="2019-11" db="EMBL/GenBank/DDBJ databases">
        <authorList>
            <person name="Liu Y."/>
            <person name="Hou J."/>
            <person name="Li T.-Q."/>
            <person name="Guan C.-H."/>
            <person name="Wu X."/>
            <person name="Wu H.-Z."/>
            <person name="Ling F."/>
            <person name="Zhang R."/>
            <person name="Shi X.-G."/>
            <person name="Ren J.-P."/>
            <person name="Chen E.-F."/>
            <person name="Sun J.-M."/>
        </authorList>
    </citation>
    <scope>NUCLEOTIDE SEQUENCE</scope>
    <source>
        <strain evidence="1">Adult_tree_wgs_1</strain>
        <tissue evidence="1">Leaves</tissue>
    </source>
</reference>
<evidence type="ECO:0000313" key="2">
    <source>
        <dbReference type="Proteomes" id="UP000626092"/>
    </source>
</evidence>
<dbReference type="Proteomes" id="UP000626092">
    <property type="component" value="Unassembled WGS sequence"/>
</dbReference>
<proteinExistence type="predicted"/>
<name>A0A834LKM1_RHOSS</name>
<sequence length="111" mass="12777">MEQQVPLNSSSEMENNVVPDIIVPDPILFDSLQRTTTWRCVKDEYWRYIPLLKAVLRGNWDAARRFFVQDESAITAPINDLSETALYIAVRTGERAIQSMIKESSPELFQT</sequence>
<organism evidence="1 2">
    <name type="scientific">Rhododendron simsii</name>
    <name type="common">Sims's rhododendron</name>
    <dbReference type="NCBI Taxonomy" id="118357"/>
    <lineage>
        <taxon>Eukaryota</taxon>
        <taxon>Viridiplantae</taxon>
        <taxon>Streptophyta</taxon>
        <taxon>Embryophyta</taxon>
        <taxon>Tracheophyta</taxon>
        <taxon>Spermatophyta</taxon>
        <taxon>Magnoliopsida</taxon>
        <taxon>eudicotyledons</taxon>
        <taxon>Gunneridae</taxon>
        <taxon>Pentapetalae</taxon>
        <taxon>asterids</taxon>
        <taxon>Ericales</taxon>
        <taxon>Ericaceae</taxon>
        <taxon>Ericoideae</taxon>
        <taxon>Rhodoreae</taxon>
        <taxon>Rhododendron</taxon>
    </lineage>
</organism>
<accession>A0A834LKM1</accession>
<keyword evidence="2" id="KW-1185">Reference proteome</keyword>
<comment type="caution">
    <text evidence="1">The sequence shown here is derived from an EMBL/GenBank/DDBJ whole genome shotgun (WGS) entry which is preliminary data.</text>
</comment>
<dbReference type="EMBL" id="WJXA01000005">
    <property type="protein sequence ID" value="KAF7142987.1"/>
    <property type="molecule type" value="Genomic_DNA"/>
</dbReference>
<protein>
    <recommendedName>
        <fullName evidence="3">Ankyrin repeat family protein</fullName>
    </recommendedName>
</protein>
<dbReference type="AlphaFoldDB" id="A0A834LKM1"/>
<dbReference type="OrthoDB" id="1925304at2759"/>
<gene>
    <name evidence="1" type="ORF">RHSIM_Rhsim05G0147800</name>
</gene>
<evidence type="ECO:0000313" key="1">
    <source>
        <dbReference type="EMBL" id="KAF7142987.1"/>
    </source>
</evidence>